<dbReference type="GO" id="GO:0005506">
    <property type="term" value="F:iron ion binding"/>
    <property type="evidence" value="ECO:0007669"/>
    <property type="project" value="InterPro"/>
</dbReference>
<evidence type="ECO:0000256" key="4">
    <source>
        <dbReference type="ARBA" id="ARBA00022723"/>
    </source>
</evidence>
<keyword evidence="11" id="KW-1185">Reference proteome</keyword>
<evidence type="ECO:0000256" key="1">
    <source>
        <dbReference type="ARBA" id="ARBA00001971"/>
    </source>
</evidence>
<evidence type="ECO:0000313" key="10">
    <source>
        <dbReference type="EMBL" id="EKM52485.1"/>
    </source>
</evidence>
<dbReference type="KEGG" id="pco:PHACADRAFT_198544"/>
<keyword evidence="9" id="KW-0812">Transmembrane</keyword>
<evidence type="ECO:0000256" key="9">
    <source>
        <dbReference type="SAM" id="Phobius"/>
    </source>
</evidence>
<dbReference type="AlphaFoldDB" id="K5W072"/>
<keyword evidence="7" id="KW-0503">Monooxygenase</keyword>
<reference evidence="10 11" key="1">
    <citation type="journal article" date="2012" name="BMC Genomics">
        <title>Comparative genomics of the white-rot fungi, Phanerochaete carnosa and P. chrysosporium, to elucidate the genetic basis of the distinct wood types they colonize.</title>
        <authorList>
            <person name="Suzuki H."/>
            <person name="MacDonald J."/>
            <person name="Syed K."/>
            <person name="Salamov A."/>
            <person name="Hori C."/>
            <person name="Aerts A."/>
            <person name="Henrissat B."/>
            <person name="Wiebenga A."/>
            <person name="vanKuyk P.A."/>
            <person name="Barry K."/>
            <person name="Lindquist E."/>
            <person name="LaButti K."/>
            <person name="Lapidus A."/>
            <person name="Lucas S."/>
            <person name="Coutinho P."/>
            <person name="Gong Y."/>
            <person name="Samejima M."/>
            <person name="Mahadevan R."/>
            <person name="Abou-Zaid M."/>
            <person name="de Vries R.P."/>
            <person name="Igarashi K."/>
            <person name="Yadav J.S."/>
            <person name="Grigoriev I.V."/>
            <person name="Master E.R."/>
        </authorList>
    </citation>
    <scope>NUCLEOTIDE SEQUENCE [LARGE SCALE GENOMIC DNA]</scope>
    <source>
        <strain evidence="10 11">HHB-10118-sp</strain>
    </source>
</reference>
<dbReference type="OrthoDB" id="6692864at2759"/>
<comment type="similarity">
    <text evidence="3">Belongs to the cytochrome P450 family.</text>
</comment>
<dbReference type="EMBL" id="JH930475">
    <property type="protein sequence ID" value="EKM52485.1"/>
    <property type="molecule type" value="Genomic_DNA"/>
</dbReference>
<dbReference type="InterPro" id="IPR036396">
    <property type="entry name" value="Cyt_P450_sf"/>
</dbReference>
<comment type="cofactor">
    <cofactor evidence="1 8">
        <name>heme</name>
        <dbReference type="ChEBI" id="CHEBI:30413"/>
    </cofactor>
</comment>
<evidence type="ECO:0000256" key="2">
    <source>
        <dbReference type="ARBA" id="ARBA00005179"/>
    </source>
</evidence>
<dbReference type="GeneID" id="18911338"/>
<evidence type="ECO:0000256" key="6">
    <source>
        <dbReference type="ARBA" id="ARBA00023004"/>
    </source>
</evidence>
<evidence type="ECO:0000256" key="7">
    <source>
        <dbReference type="ARBA" id="ARBA00023033"/>
    </source>
</evidence>
<dbReference type="InterPro" id="IPR001128">
    <property type="entry name" value="Cyt_P450"/>
</dbReference>
<name>K5W072_PHACS</name>
<dbReference type="Proteomes" id="UP000008370">
    <property type="component" value="Unassembled WGS sequence"/>
</dbReference>
<dbReference type="GO" id="GO:0016705">
    <property type="term" value="F:oxidoreductase activity, acting on paired donors, with incorporation or reduction of molecular oxygen"/>
    <property type="evidence" value="ECO:0007669"/>
    <property type="project" value="InterPro"/>
</dbReference>
<evidence type="ECO:0000256" key="5">
    <source>
        <dbReference type="ARBA" id="ARBA00023002"/>
    </source>
</evidence>
<dbReference type="PRINTS" id="PR00463">
    <property type="entry name" value="EP450I"/>
</dbReference>
<dbReference type="PANTHER" id="PTHR24305:SF187">
    <property type="entry name" value="P450, PUTATIVE (EUROFUNG)-RELATED"/>
    <property type="match status" value="1"/>
</dbReference>
<organism evidence="10 11">
    <name type="scientific">Phanerochaete carnosa (strain HHB-10118-sp)</name>
    <name type="common">White-rot fungus</name>
    <name type="synonym">Peniophora carnosa</name>
    <dbReference type="NCBI Taxonomy" id="650164"/>
    <lineage>
        <taxon>Eukaryota</taxon>
        <taxon>Fungi</taxon>
        <taxon>Dikarya</taxon>
        <taxon>Basidiomycota</taxon>
        <taxon>Agaricomycotina</taxon>
        <taxon>Agaricomycetes</taxon>
        <taxon>Polyporales</taxon>
        <taxon>Phanerochaetaceae</taxon>
        <taxon>Phanerochaete</taxon>
    </lineage>
</organism>
<dbReference type="GO" id="GO:0020037">
    <property type="term" value="F:heme binding"/>
    <property type="evidence" value="ECO:0007669"/>
    <property type="project" value="InterPro"/>
</dbReference>
<dbReference type="RefSeq" id="XP_007398829.1">
    <property type="nucleotide sequence ID" value="XM_007398767.1"/>
</dbReference>
<keyword evidence="6 8" id="KW-0408">Iron</keyword>
<keyword evidence="9" id="KW-0472">Membrane</keyword>
<sequence>MSITTHSSLLAFAPTGLALLTHAVFHYYEPPKPIVPVLTIVLACPAAVVALVGDWCAWNVAKTYLVYALSLFTSITAYRLSPVHPLSKYPGPVLFKVSKLPCIPITIKGERHLLLKTLHAKYGPVVRVGPNDLSIVDADAIPAVLGAGGLVKGRFYDIRRDPTAPSNLLAMSGDAHANRRRLWNRSMSSESLKDYEELIVTRVTQLVERLEGLAGPVDLVSWINYFTFDFMGDMAFGGGFHMLEDGADKTGLWGVIETFAASVEVISQIPWCAQLQRKIPMVARNLQALRTMGVGCATARLKNGSTKKDLWYHLSDEAGLEKEKPATRDVIADGTLTIIAGADTTSSAMASLFWFLLTHPECYRRLQTEVDAVYPSGEDALDVSKHGGLKYLAAIINETLRLAPPVPTGGPRELKKGMGSRVIAGHVIPEGTQIYLPPYVYHRNPCYWPGATDDFVPERWLEPAAQQNFAAFVPFSYGPANCVGKNLARREMTMVVSLLVQKFEFTFADGFDWQAWPDTLRDYFILTRGPLLVTLRERQARKS</sequence>
<feature type="binding site" description="axial binding residue" evidence="8">
    <location>
        <position position="482"/>
    </location>
    <ligand>
        <name>heme</name>
        <dbReference type="ChEBI" id="CHEBI:30413"/>
    </ligand>
    <ligandPart>
        <name>Fe</name>
        <dbReference type="ChEBI" id="CHEBI:18248"/>
    </ligandPart>
</feature>
<feature type="transmembrane region" description="Helical" evidence="9">
    <location>
        <begin position="33"/>
        <end position="52"/>
    </location>
</feature>
<dbReference type="InParanoid" id="K5W072"/>
<evidence type="ECO:0000256" key="8">
    <source>
        <dbReference type="PIRSR" id="PIRSR602401-1"/>
    </source>
</evidence>
<dbReference type="CDD" id="cd11061">
    <property type="entry name" value="CYP67-like"/>
    <property type="match status" value="1"/>
</dbReference>
<keyword evidence="5" id="KW-0560">Oxidoreductase</keyword>
<dbReference type="PANTHER" id="PTHR24305">
    <property type="entry name" value="CYTOCHROME P450"/>
    <property type="match status" value="1"/>
</dbReference>
<gene>
    <name evidence="10" type="ORF">PHACADRAFT_198544</name>
</gene>
<evidence type="ECO:0000256" key="3">
    <source>
        <dbReference type="ARBA" id="ARBA00010617"/>
    </source>
</evidence>
<comment type="pathway">
    <text evidence="2">Secondary metabolite biosynthesis.</text>
</comment>
<proteinExistence type="inferred from homology"/>
<dbReference type="HOGENOM" id="CLU_001570_14_10_1"/>
<evidence type="ECO:0000313" key="11">
    <source>
        <dbReference type="Proteomes" id="UP000008370"/>
    </source>
</evidence>
<dbReference type="Pfam" id="PF00067">
    <property type="entry name" value="p450"/>
    <property type="match status" value="1"/>
</dbReference>
<dbReference type="InterPro" id="IPR050121">
    <property type="entry name" value="Cytochrome_P450_monoxygenase"/>
</dbReference>
<keyword evidence="4 8" id="KW-0479">Metal-binding</keyword>
<keyword evidence="9" id="KW-1133">Transmembrane helix</keyword>
<evidence type="ECO:0008006" key="12">
    <source>
        <dbReference type="Google" id="ProtNLM"/>
    </source>
</evidence>
<dbReference type="SUPFAM" id="SSF48264">
    <property type="entry name" value="Cytochrome P450"/>
    <property type="match status" value="1"/>
</dbReference>
<dbReference type="InterPro" id="IPR002401">
    <property type="entry name" value="Cyt_P450_E_grp-I"/>
</dbReference>
<feature type="transmembrane region" description="Helical" evidence="9">
    <location>
        <begin position="64"/>
        <end position="81"/>
    </location>
</feature>
<dbReference type="PRINTS" id="PR00385">
    <property type="entry name" value="P450"/>
</dbReference>
<dbReference type="GO" id="GO:0004497">
    <property type="term" value="F:monooxygenase activity"/>
    <property type="evidence" value="ECO:0007669"/>
    <property type="project" value="UniProtKB-KW"/>
</dbReference>
<accession>K5W072</accession>
<dbReference type="Gene3D" id="1.10.630.10">
    <property type="entry name" value="Cytochrome P450"/>
    <property type="match status" value="1"/>
</dbReference>
<protein>
    <recommendedName>
        <fullName evidence="12">Cytochrome P450</fullName>
    </recommendedName>
</protein>
<keyword evidence="8" id="KW-0349">Heme</keyword>